<gene>
    <name evidence="4" type="ORF">GCM10017635_37220</name>
</gene>
<feature type="region of interest" description="Disordered" evidence="3">
    <location>
        <begin position="29"/>
        <end position="100"/>
    </location>
</feature>
<dbReference type="SUPFAM" id="SSF51120">
    <property type="entry name" value="beta-Roll"/>
    <property type="match status" value="2"/>
</dbReference>
<feature type="compositionally biased region" description="Gly residues" evidence="3">
    <location>
        <begin position="114"/>
        <end position="142"/>
    </location>
</feature>
<sequence>MILSGVVMLLLSSLLTMLFAGLAIDVTSTTRNPTTDDEPDGSGSPPDGDEGNGAESSVQDGTEGSDWLAGGEGDDLLRGHGGNDDLHGGQGNDTLLGGDGDDWIYGDGDYGPGGDDLIGGGEGNDYLTGQGGNDTLHGGGGNDTIFGGEGDDLLTAGDGDDWLWGGIGNDTLIAGRGEDDLDGGEGDDLLIGSADPDRAWLHGGEGRDTLLPGAGDFAEGGEGEDLFALEMPGDRADLDAPPAVIADFNPREDRIELRYQDDGSGTEPVVTVERDENDAAVIRVDGVIICEVQNAPNLRAEDILLNQIKPQK</sequence>
<evidence type="ECO:0000313" key="5">
    <source>
        <dbReference type="Proteomes" id="UP001143349"/>
    </source>
</evidence>
<dbReference type="PROSITE" id="PS00330">
    <property type="entry name" value="HEMOLYSIN_CALCIUM"/>
    <property type="match status" value="4"/>
</dbReference>
<dbReference type="EMBL" id="BSFH01000099">
    <property type="protein sequence ID" value="GLK66245.1"/>
    <property type="molecule type" value="Genomic_DNA"/>
</dbReference>
<dbReference type="PANTHER" id="PTHR38340:SF1">
    <property type="entry name" value="S-LAYER PROTEIN"/>
    <property type="match status" value="1"/>
</dbReference>
<proteinExistence type="predicted"/>
<dbReference type="PRINTS" id="PR00313">
    <property type="entry name" value="CABNDNGRPT"/>
</dbReference>
<keyword evidence="2" id="KW-0964">Secreted</keyword>
<reference evidence="4" key="2">
    <citation type="submission" date="2023-01" db="EMBL/GenBank/DDBJ databases">
        <authorList>
            <person name="Sun Q."/>
            <person name="Evtushenko L."/>
        </authorList>
    </citation>
    <scope>NUCLEOTIDE SEQUENCE</scope>
    <source>
        <strain evidence="4">VKM B-2222</strain>
    </source>
</reference>
<protein>
    <recommendedName>
        <fullName evidence="6">Calcium-binding protein</fullName>
    </recommendedName>
</protein>
<dbReference type="InterPro" id="IPR011049">
    <property type="entry name" value="Serralysin-like_metalloprot_C"/>
</dbReference>
<dbReference type="InterPro" id="IPR050557">
    <property type="entry name" value="RTX_toxin/Mannuronan_C5-epim"/>
</dbReference>
<reference evidence="4" key="1">
    <citation type="journal article" date="2014" name="Int. J. Syst. Evol. Microbiol.">
        <title>Complete genome sequence of Corynebacterium casei LMG S-19264T (=DSM 44701T), isolated from a smear-ripened cheese.</title>
        <authorList>
            <consortium name="US DOE Joint Genome Institute (JGI-PGF)"/>
            <person name="Walter F."/>
            <person name="Albersmeier A."/>
            <person name="Kalinowski J."/>
            <person name="Ruckert C."/>
        </authorList>
    </citation>
    <scope>NUCLEOTIDE SEQUENCE</scope>
    <source>
        <strain evidence="4">VKM B-2222</strain>
    </source>
</reference>
<dbReference type="GO" id="GO:0005509">
    <property type="term" value="F:calcium ion binding"/>
    <property type="evidence" value="ECO:0007669"/>
    <property type="project" value="InterPro"/>
</dbReference>
<comment type="caution">
    <text evidence="4">The sequence shown here is derived from an EMBL/GenBank/DDBJ whole genome shotgun (WGS) entry which is preliminary data.</text>
</comment>
<feature type="compositionally biased region" description="Basic and acidic residues" evidence="3">
    <location>
        <begin position="75"/>
        <end position="87"/>
    </location>
</feature>
<dbReference type="InterPro" id="IPR018511">
    <property type="entry name" value="Hemolysin-typ_Ca-bd_CS"/>
</dbReference>
<evidence type="ECO:0008006" key="6">
    <source>
        <dbReference type="Google" id="ProtNLM"/>
    </source>
</evidence>
<dbReference type="Pfam" id="PF00353">
    <property type="entry name" value="HemolysinCabind"/>
    <property type="match status" value="3"/>
</dbReference>
<dbReference type="GO" id="GO:0005576">
    <property type="term" value="C:extracellular region"/>
    <property type="evidence" value="ECO:0007669"/>
    <property type="project" value="UniProtKB-SubCell"/>
</dbReference>
<name>A0AAD3P4T0_9RHOB</name>
<feature type="region of interest" description="Disordered" evidence="3">
    <location>
        <begin position="114"/>
        <end position="144"/>
    </location>
</feature>
<comment type="subcellular location">
    <subcellularLocation>
        <location evidence="1">Secreted</location>
    </subcellularLocation>
</comment>
<dbReference type="AlphaFoldDB" id="A0AAD3P4T0"/>
<dbReference type="Gene3D" id="2.150.10.10">
    <property type="entry name" value="Serralysin-like metalloprotease, C-terminal"/>
    <property type="match status" value="4"/>
</dbReference>
<dbReference type="PANTHER" id="PTHR38340">
    <property type="entry name" value="S-LAYER PROTEIN"/>
    <property type="match status" value="1"/>
</dbReference>
<dbReference type="InterPro" id="IPR001343">
    <property type="entry name" value="Hemolysn_Ca-bd"/>
</dbReference>
<evidence type="ECO:0000256" key="2">
    <source>
        <dbReference type="ARBA" id="ARBA00022525"/>
    </source>
</evidence>
<organism evidence="4 5">
    <name type="scientific">Paracoccus kondratievae</name>
    <dbReference type="NCBI Taxonomy" id="135740"/>
    <lineage>
        <taxon>Bacteria</taxon>
        <taxon>Pseudomonadati</taxon>
        <taxon>Pseudomonadota</taxon>
        <taxon>Alphaproteobacteria</taxon>
        <taxon>Rhodobacterales</taxon>
        <taxon>Paracoccaceae</taxon>
        <taxon>Paracoccus</taxon>
    </lineage>
</organism>
<accession>A0AAD3P4T0</accession>
<dbReference type="Proteomes" id="UP001143349">
    <property type="component" value="Unassembled WGS sequence"/>
</dbReference>
<evidence type="ECO:0000256" key="1">
    <source>
        <dbReference type="ARBA" id="ARBA00004613"/>
    </source>
</evidence>
<evidence type="ECO:0000256" key="3">
    <source>
        <dbReference type="SAM" id="MobiDB-lite"/>
    </source>
</evidence>
<evidence type="ECO:0000313" key="4">
    <source>
        <dbReference type="EMBL" id="GLK66245.1"/>
    </source>
</evidence>
<keyword evidence="5" id="KW-1185">Reference proteome</keyword>